<keyword evidence="1" id="KW-0812">Transmembrane</keyword>
<protein>
    <submittedName>
        <fullName evidence="2">Uncharacterized protein</fullName>
    </submittedName>
</protein>
<dbReference type="RefSeq" id="WP_204400227.1">
    <property type="nucleotide sequence ID" value="NZ_JAFBEE010000002.1"/>
</dbReference>
<evidence type="ECO:0000313" key="2">
    <source>
        <dbReference type="EMBL" id="MBM7613943.1"/>
    </source>
</evidence>
<evidence type="ECO:0000256" key="1">
    <source>
        <dbReference type="SAM" id="Phobius"/>
    </source>
</evidence>
<keyword evidence="1" id="KW-1133">Transmembrane helix</keyword>
<feature type="transmembrane region" description="Helical" evidence="1">
    <location>
        <begin position="70"/>
        <end position="93"/>
    </location>
</feature>
<proteinExistence type="predicted"/>
<organism evidence="2 3">
    <name type="scientific">Alkaliphilus hydrothermalis</name>
    <dbReference type="NCBI Taxonomy" id="1482730"/>
    <lineage>
        <taxon>Bacteria</taxon>
        <taxon>Bacillati</taxon>
        <taxon>Bacillota</taxon>
        <taxon>Clostridia</taxon>
        <taxon>Peptostreptococcales</taxon>
        <taxon>Natronincolaceae</taxon>
        <taxon>Alkaliphilus</taxon>
    </lineage>
</organism>
<sequence>MWSIGQHFTNKGGYDVDLHGKKSNHNRKAGLLIMLRGLICLILFLGSIYAFPRLAEFFDGNTFVHTILNFLVFGLPILGLSTLQIPFGLYYFIRYFNRKD</sequence>
<keyword evidence="1" id="KW-0472">Membrane</keyword>
<gene>
    <name evidence="2" type="ORF">JOC73_000452</name>
</gene>
<keyword evidence="3" id="KW-1185">Reference proteome</keyword>
<evidence type="ECO:0000313" key="3">
    <source>
        <dbReference type="Proteomes" id="UP001314796"/>
    </source>
</evidence>
<dbReference type="Proteomes" id="UP001314796">
    <property type="component" value="Unassembled WGS sequence"/>
</dbReference>
<dbReference type="EMBL" id="JAFBEE010000002">
    <property type="protein sequence ID" value="MBM7613943.1"/>
    <property type="molecule type" value="Genomic_DNA"/>
</dbReference>
<comment type="caution">
    <text evidence="2">The sequence shown here is derived from an EMBL/GenBank/DDBJ whole genome shotgun (WGS) entry which is preliminary data.</text>
</comment>
<feature type="transmembrane region" description="Helical" evidence="1">
    <location>
        <begin position="29"/>
        <end position="50"/>
    </location>
</feature>
<name>A0ABS2NLW7_9FIRM</name>
<accession>A0ABS2NLW7</accession>
<reference evidence="2 3" key="1">
    <citation type="submission" date="2021-01" db="EMBL/GenBank/DDBJ databases">
        <title>Genomic Encyclopedia of Type Strains, Phase IV (KMG-IV): sequencing the most valuable type-strain genomes for metagenomic binning, comparative biology and taxonomic classification.</title>
        <authorList>
            <person name="Goeker M."/>
        </authorList>
    </citation>
    <scope>NUCLEOTIDE SEQUENCE [LARGE SCALE GENOMIC DNA]</scope>
    <source>
        <strain evidence="2 3">DSM 25890</strain>
    </source>
</reference>